<feature type="transmembrane region" description="Helical" evidence="11">
    <location>
        <begin position="110"/>
        <end position="135"/>
    </location>
</feature>
<feature type="transmembrane region" description="Helical" evidence="11">
    <location>
        <begin position="272"/>
        <end position="290"/>
    </location>
</feature>
<comment type="subcellular location">
    <subcellularLocation>
        <location evidence="1">Membrane</location>
        <topology evidence="1">Multi-pass membrane protein</topology>
    </subcellularLocation>
</comment>
<feature type="transmembrane region" description="Helical" evidence="11">
    <location>
        <begin position="39"/>
        <end position="55"/>
    </location>
</feature>
<evidence type="ECO:0000256" key="7">
    <source>
        <dbReference type="ARBA" id="ARBA00023136"/>
    </source>
</evidence>
<name>A0A8S1ARJ3_ARCPL</name>
<gene>
    <name evidence="12" type="ORF">APLA_LOCUS11384</name>
</gene>
<keyword evidence="7 11" id="KW-0472">Membrane</keyword>
<feature type="transmembrane region" description="Helical" evidence="11">
    <location>
        <begin position="436"/>
        <end position="453"/>
    </location>
</feature>
<keyword evidence="13" id="KW-1185">Reference proteome</keyword>
<feature type="binding site" evidence="8">
    <location>
        <position position="372"/>
    </location>
    <ligand>
        <name>Na(+)</name>
        <dbReference type="ChEBI" id="CHEBI:29101"/>
        <label>1</label>
    </ligand>
</feature>
<dbReference type="InterPro" id="IPR037272">
    <property type="entry name" value="SNS_sf"/>
</dbReference>
<evidence type="ECO:0000256" key="9">
    <source>
        <dbReference type="PIRSR" id="PIRSR600175-2"/>
    </source>
</evidence>
<feature type="transmembrane region" description="Helical" evidence="11">
    <location>
        <begin position="67"/>
        <end position="90"/>
    </location>
</feature>
<keyword evidence="4 11" id="KW-0812">Transmembrane</keyword>
<evidence type="ECO:0000256" key="11">
    <source>
        <dbReference type="SAM" id="Phobius"/>
    </source>
</evidence>
<evidence type="ECO:0000256" key="6">
    <source>
        <dbReference type="ARBA" id="ARBA00022989"/>
    </source>
</evidence>
<evidence type="ECO:0000256" key="4">
    <source>
        <dbReference type="ARBA" id="ARBA00022692"/>
    </source>
</evidence>
<dbReference type="GO" id="GO:0015293">
    <property type="term" value="F:symporter activity"/>
    <property type="evidence" value="ECO:0007669"/>
    <property type="project" value="UniProtKB-KW"/>
</dbReference>
<dbReference type="EMBL" id="CADEBC010000531">
    <property type="protein sequence ID" value="CAB3247705.1"/>
    <property type="molecule type" value="Genomic_DNA"/>
</dbReference>
<dbReference type="PROSITE" id="PS50267">
    <property type="entry name" value="NA_NEUROTRAN_SYMP_3"/>
    <property type="match status" value="1"/>
</dbReference>
<keyword evidence="3" id="KW-0813">Transport</keyword>
<dbReference type="Proteomes" id="UP000494106">
    <property type="component" value="Unassembled WGS sequence"/>
</dbReference>
<dbReference type="PANTHER" id="PTHR11616:SF240">
    <property type="entry name" value="BLOATED TUBULES, ISOFORM B-RELATED"/>
    <property type="match status" value="1"/>
</dbReference>
<keyword evidence="9" id="KW-1015">Disulfide bond</keyword>
<accession>A0A8S1ARJ3</accession>
<evidence type="ECO:0000256" key="1">
    <source>
        <dbReference type="ARBA" id="ARBA00004141"/>
    </source>
</evidence>
<keyword evidence="5" id="KW-0769">Symport</keyword>
<comment type="caution">
    <text evidence="12">The sequence shown here is derived from an EMBL/GenBank/DDBJ whole genome shotgun (WGS) entry which is preliminary data.</text>
</comment>
<feature type="transmembrane region" description="Helical" evidence="11">
    <location>
        <begin position="224"/>
        <end position="242"/>
    </location>
</feature>
<dbReference type="PRINTS" id="PR00176">
    <property type="entry name" value="NANEUSMPORT"/>
</dbReference>
<keyword evidence="8" id="KW-0479">Metal-binding</keyword>
<feature type="transmembrane region" description="Helical" evidence="11">
    <location>
        <begin position="474"/>
        <end position="495"/>
    </location>
</feature>
<dbReference type="OrthoDB" id="6581954at2759"/>
<feature type="transmembrane region" description="Helical" evidence="11">
    <location>
        <begin position="501"/>
        <end position="524"/>
    </location>
</feature>
<feature type="transmembrane region" description="Helical" evidence="11">
    <location>
        <begin position="396"/>
        <end position="416"/>
    </location>
</feature>
<evidence type="ECO:0000256" key="5">
    <source>
        <dbReference type="ARBA" id="ARBA00022847"/>
    </source>
</evidence>
<dbReference type="SUPFAM" id="SSF161070">
    <property type="entry name" value="SNF-like"/>
    <property type="match status" value="1"/>
</dbReference>
<sequence length="535" mass="59769">MTDTTSTRTKTISDTADSESTEGPLLFDRWTNNISYRQLVLSSCIGIFQMWWHPYVHDFRRLLPFLFLYQIFSIIVAYPLFYLELALGVVTKKGVINCWDLAPMARGVGFAMLAVCLFSALVASAAGAWFLALLVHSFHVFLPWLHCAAAAKPPCAARHRPLPPGSETPSQSFFFNYVLDLKRDALFSGLGKVTWELTTYYIICWFLIYFIVIKRIYSYSKLVLFKDVLAFFVLVCCAVGVSQLQGSGRMFKECDWSVMFEGAQMWREAMEYSLIELTVSQGSLVMLGSYCPKSQHKLGTTAMLSFVVAKSSCMITALILGATHGALSKDYDAPTNIRPGASSAVILWADLVARIPGSQFWSALIFFTLFLLSLTTAALLVQTVMSTFTGHSIKKITWAFLVAICILFCFIGVITLCTQGGLYLMEFLMIWPASKPRALIAAMVTTIITYIYGQTTFCEEVYFTVGEYPSVFMRVSWALSPAVMMSLFAGSSGSWASSEVVAGWLVVVFQVFPIVIVLVFYAIFKCRVRNIVQEK</sequence>
<protein>
    <submittedName>
        <fullName evidence="12">Uncharacterized protein</fullName>
    </submittedName>
</protein>
<comment type="similarity">
    <text evidence="2">Belongs to the sodium:neurotransmitter symporter (SNF) (TC 2.A.22) family.</text>
</comment>
<keyword evidence="8" id="KW-0915">Sodium</keyword>
<evidence type="ECO:0000256" key="8">
    <source>
        <dbReference type="PIRSR" id="PIRSR600175-1"/>
    </source>
</evidence>
<proteinExistence type="inferred from homology"/>
<evidence type="ECO:0000313" key="12">
    <source>
        <dbReference type="EMBL" id="CAB3247705.1"/>
    </source>
</evidence>
<evidence type="ECO:0000256" key="2">
    <source>
        <dbReference type="ARBA" id="ARBA00006459"/>
    </source>
</evidence>
<organism evidence="12 13">
    <name type="scientific">Arctia plantaginis</name>
    <name type="common">Wood tiger moth</name>
    <name type="synonym">Phalaena plantaginis</name>
    <dbReference type="NCBI Taxonomy" id="874455"/>
    <lineage>
        <taxon>Eukaryota</taxon>
        <taxon>Metazoa</taxon>
        <taxon>Ecdysozoa</taxon>
        <taxon>Arthropoda</taxon>
        <taxon>Hexapoda</taxon>
        <taxon>Insecta</taxon>
        <taxon>Pterygota</taxon>
        <taxon>Neoptera</taxon>
        <taxon>Endopterygota</taxon>
        <taxon>Lepidoptera</taxon>
        <taxon>Glossata</taxon>
        <taxon>Ditrysia</taxon>
        <taxon>Noctuoidea</taxon>
        <taxon>Erebidae</taxon>
        <taxon>Arctiinae</taxon>
        <taxon>Arctia</taxon>
    </lineage>
</organism>
<dbReference type="GO" id="GO:0046872">
    <property type="term" value="F:metal ion binding"/>
    <property type="evidence" value="ECO:0007669"/>
    <property type="project" value="UniProtKB-KW"/>
</dbReference>
<reference evidence="12 13" key="1">
    <citation type="submission" date="2020-04" db="EMBL/GenBank/DDBJ databases">
        <authorList>
            <person name="Wallbank WR R."/>
            <person name="Pardo Diaz C."/>
            <person name="Kozak K."/>
            <person name="Martin S."/>
            <person name="Jiggins C."/>
            <person name="Moest M."/>
            <person name="Warren A I."/>
            <person name="Byers J.R.P. K."/>
            <person name="Montejo-Kovacevich G."/>
            <person name="Yen C E."/>
        </authorList>
    </citation>
    <scope>NUCLEOTIDE SEQUENCE [LARGE SCALE GENOMIC DNA]</scope>
</reference>
<dbReference type="Pfam" id="PF00209">
    <property type="entry name" value="SNF"/>
    <property type="match status" value="1"/>
</dbReference>
<dbReference type="GO" id="GO:0005886">
    <property type="term" value="C:plasma membrane"/>
    <property type="evidence" value="ECO:0007669"/>
    <property type="project" value="TreeGrafter"/>
</dbReference>
<feature type="disulfide bond" evidence="9">
    <location>
        <begin position="147"/>
        <end position="155"/>
    </location>
</feature>
<evidence type="ECO:0000256" key="3">
    <source>
        <dbReference type="ARBA" id="ARBA00022448"/>
    </source>
</evidence>
<keyword evidence="6 11" id="KW-1133">Transmembrane helix</keyword>
<feature type="transmembrane region" description="Helical" evidence="11">
    <location>
        <begin position="360"/>
        <end position="384"/>
    </location>
</feature>
<evidence type="ECO:0000313" key="13">
    <source>
        <dbReference type="Proteomes" id="UP000494106"/>
    </source>
</evidence>
<dbReference type="PANTHER" id="PTHR11616">
    <property type="entry name" value="SODIUM/CHLORIDE DEPENDENT TRANSPORTER"/>
    <property type="match status" value="1"/>
</dbReference>
<dbReference type="InterPro" id="IPR000175">
    <property type="entry name" value="Na/ntran_symport"/>
</dbReference>
<feature type="transmembrane region" description="Helical" evidence="11">
    <location>
        <begin position="193"/>
        <end position="212"/>
    </location>
</feature>
<dbReference type="AlphaFoldDB" id="A0A8S1ARJ3"/>
<feature type="compositionally biased region" description="Low complexity" evidence="10">
    <location>
        <begin position="1"/>
        <end position="15"/>
    </location>
</feature>
<feature type="region of interest" description="Disordered" evidence="10">
    <location>
        <begin position="1"/>
        <end position="21"/>
    </location>
</feature>
<evidence type="ECO:0000256" key="10">
    <source>
        <dbReference type="SAM" id="MobiDB-lite"/>
    </source>
</evidence>
<dbReference type="GO" id="GO:0035725">
    <property type="term" value="P:sodium ion transmembrane transport"/>
    <property type="evidence" value="ECO:0007669"/>
    <property type="project" value="TreeGrafter"/>
</dbReference>
<feature type="transmembrane region" description="Helical" evidence="11">
    <location>
        <begin position="302"/>
        <end position="322"/>
    </location>
</feature>